<dbReference type="InterPro" id="IPR037104">
    <property type="entry name" value="Annexin_sf"/>
</dbReference>
<comment type="caution">
    <text evidence="3">The sequence shown here is derived from an EMBL/GenBank/DDBJ whole genome shotgun (WGS) entry which is preliminary data.</text>
</comment>
<dbReference type="SUPFAM" id="SSF47874">
    <property type="entry name" value="Annexin"/>
    <property type="match status" value="1"/>
</dbReference>
<dbReference type="EMBL" id="JAGMVJ010000003">
    <property type="protein sequence ID" value="KAH7092032.1"/>
    <property type="molecule type" value="Genomic_DNA"/>
</dbReference>
<proteinExistence type="predicted"/>
<dbReference type="PANTHER" id="PTHR35391">
    <property type="entry name" value="C2H2-TYPE DOMAIN-CONTAINING PROTEIN-RELATED"/>
    <property type="match status" value="1"/>
</dbReference>
<name>A0A8K0RF30_9PLEO</name>
<dbReference type="GO" id="GO:0005509">
    <property type="term" value="F:calcium ion binding"/>
    <property type="evidence" value="ECO:0007669"/>
    <property type="project" value="InterPro"/>
</dbReference>
<dbReference type="PANTHER" id="PTHR35391:SF7">
    <property type="entry name" value="C2H2-TYPE DOMAIN-CONTAINING PROTEIN"/>
    <property type="match status" value="1"/>
</dbReference>
<feature type="compositionally biased region" description="Acidic residues" evidence="1">
    <location>
        <begin position="114"/>
        <end position="131"/>
    </location>
</feature>
<reference evidence="3" key="1">
    <citation type="journal article" date="2021" name="Nat. Commun.">
        <title>Genetic determinants of endophytism in the Arabidopsis root mycobiome.</title>
        <authorList>
            <person name="Mesny F."/>
            <person name="Miyauchi S."/>
            <person name="Thiergart T."/>
            <person name="Pickel B."/>
            <person name="Atanasova L."/>
            <person name="Karlsson M."/>
            <person name="Huettel B."/>
            <person name="Barry K.W."/>
            <person name="Haridas S."/>
            <person name="Chen C."/>
            <person name="Bauer D."/>
            <person name="Andreopoulos W."/>
            <person name="Pangilinan J."/>
            <person name="LaButti K."/>
            <person name="Riley R."/>
            <person name="Lipzen A."/>
            <person name="Clum A."/>
            <person name="Drula E."/>
            <person name="Henrissat B."/>
            <person name="Kohler A."/>
            <person name="Grigoriev I.V."/>
            <person name="Martin F.M."/>
            <person name="Hacquard S."/>
        </authorList>
    </citation>
    <scope>NUCLEOTIDE SEQUENCE</scope>
    <source>
        <strain evidence="3">MPI-SDFR-AT-0120</strain>
    </source>
</reference>
<feature type="domain" description="Oxidoreductase acuF-like C2H2 type zinc-finger" evidence="2">
    <location>
        <begin position="341"/>
        <end position="367"/>
    </location>
</feature>
<dbReference type="InterPro" id="IPR058925">
    <property type="entry name" value="zf-C2H2_AcuF"/>
</dbReference>
<evidence type="ECO:0000313" key="3">
    <source>
        <dbReference type="EMBL" id="KAH7092032.1"/>
    </source>
</evidence>
<evidence type="ECO:0000259" key="2">
    <source>
        <dbReference type="Pfam" id="PF26082"/>
    </source>
</evidence>
<keyword evidence="4" id="KW-1185">Reference proteome</keyword>
<dbReference type="AlphaFoldDB" id="A0A8K0RF30"/>
<feature type="region of interest" description="Disordered" evidence="1">
    <location>
        <begin position="108"/>
        <end position="134"/>
    </location>
</feature>
<organism evidence="3 4">
    <name type="scientific">Paraphoma chrysanthemicola</name>
    <dbReference type="NCBI Taxonomy" id="798071"/>
    <lineage>
        <taxon>Eukaryota</taxon>
        <taxon>Fungi</taxon>
        <taxon>Dikarya</taxon>
        <taxon>Ascomycota</taxon>
        <taxon>Pezizomycotina</taxon>
        <taxon>Dothideomycetes</taxon>
        <taxon>Pleosporomycetidae</taxon>
        <taxon>Pleosporales</taxon>
        <taxon>Pleosporineae</taxon>
        <taxon>Phaeosphaeriaceae</taxon>
        <taxon>Paraphoma</taxon>
    </lineage>
</organism>
<dbReference type="Pfam" id="PF26082">
    <property type="entry name" value="zf-C2H2_AcuF"/>
    <property type="match status" value="1"/>
</dbReference>
<dbReference type="OrthoDB" id="6133115at2759"/>
<sequence>MSDDVSRLPSLAASSIEAARSFEELCLLLSDAACEQRSSLTRHAVEDQSARFRIWGGNLGAFQRASLKTSLDYRLREAQKVATQIQEHLDDLLDCLRVVFNIASGKQPNRNIGDDEDGDEDGDEEEEDDLDYSASSDVAESVVGIHTHSTEAEELFGTVKDTIAGLFRLSVIIRKYSPRDRFAKALSGPNPFNEAFDVAHTGHKFPKLAKTSCSWLQVRLGRAITQRRRFLQYTREHRQKLSSVTLVQRTVQTQIVVEPSVITTAVPTTSLAGQTVTSRPLSTLAPTSASTLMLPDFSLLDDIDHPDDRSQTSYAQSLGDQDSDAQIQIPALASVSHGFSTFECPFCWSIQTLNKESSWQKHVYTDLRPYVCTFEACDVKLYTQRRDWWEHEARHHRLRWKCHFCTHDEFRSLNRFHDHVRSSHVPNIDQDQLDALSEGSSRPLEAYFASECPFCDEWQQILEKANPEIDSRNIVVTAAQFRQHVGSHMQALALFALPRGEHGDQNSECSANTQAVGVGSASSAVKVVRPQQWADVQDTLQASHRQPIDVDRCAKIVQAAAVRNKASFEKAVTAILARLSTEEWEHFNTKLSLKAIFQPYHGDGRLFPVTEVTSRGRWGCDAFWLRRWAIAPYHTQNWWNIGIYLLLGKTRLHYKHLDHALGSESLGSHINDVFQTSQKYPRWLGACLSSLLTTGKAENVGPPTEFQLSETLKLLTAIFDNAERTNKNRERETVMRWLLTSSDDHIRAVVLAFERPERPRTLVNALNTLFCHSWTGLWDRDTTTLLHTGVKSIVRHIIDGVLGSPRRDALNLEAAVRAGAVSPTNPLPGDGAPLNDYHLMIFYIMHLHWNTQHAQAIMNTYEDIRGVSVLDLLNHVDDPALRDFCVTMWQSDVAFSLDDARDEIDAVSTLRDENRGDQVLEDELTRAINGMAGIELCSNLRVWKTEYSELRADCTIRLDFHSDVGDEISEWNHLRKMIDAKFLRHGITHASLNLQYMSKQELSDEPRTAAEIVPKVIDSTSIPTQEVPLSHMAAVDSAALLLAVNELESLESLIRDLSRNDITGESKAPLKMIQTVWKTLRSLQHIEPKSLQEVGAAVVQELDSAVNACSKTCTSFDRWYVERVLERIRRGELLQPLEFSIPNLPNLATTLEGYETVISLILRAAISIYNQNGSALRHITDKDFKAIASLHVEISVAMDWTKHRINEWRTRYETMKLPLFAERLAKMESRGIWLKQLTSMLEDHMRTHGAADGVLSESERDDARLRGSKFEGI</sequence>
<dbReference type="Proteomes" id="UP000813461">
    <property type="component" value="Unassembled WGS sequence"/>
</dbReference>
<evidence type="ECO:0000313" key="4">
    <source>
        <dbReference type="Proteomes" id="UP000813461"/>
    </source>
</evidence>
<gene>
    <name evidence="3" type="ORF">FB567DRAFT_516332</name>
</gene>
<protein>
    <recommendedName>
        <fullName evidence="2">Oxidoreductase acuF-like C2H2 type zinc-finger domain-containing protein</fullName>
    </recommendedName>
</protein>
<accession>A0A8K0RF30</accession>
<dbReference type="GO" id="GO:0005544">
    <property type="term" value="F:calcium-dependent phospholipid binding"/>
    <property type="evidence" value="ECO:0007669"/>
    <property type="project" value="InterPro"/>
</dbReference>
<evidence type="ECO:0000256" key="1">
    <source>
        <dbReference type="SAM" id="MobiDB-lite"/>
    </source>
</evidence>